<name>A0A917B4M4_HALAA</name>
<proteinExistence type="predicted"/>
<protein>
    <submittedName>
        <fullName evidence="1">Uncharacterized protein</fullName>
    </submittedName>
</protein>
<evidence type="ECO:0000313" key="1">
    <source>
        <dbReference type="EMBL" id="GGF18438.1"/>
    </source>
</evidence>
<dbReference type="RefSeq" id="WP_188377025.1">
    <property type="nucleotide sequence ID" value="NZ_BMEL01000002.1"/>
</dbReference>
<gene>
    <name evidence="1" type="ORF">GCM10010954_16490</name>
</gene>
<sequence length="44" mass="5451">MTIHFFIFTIRITRNKKDKMPMNNHHNEAQEQLLSRKATYRNLY</sequence>
<dbReference type="EMBL" id="BMEL01000002">
    <property type="protein sequence ID" value="GGF18438.1"/>
    <property type="molecule type" value="Genomic_DNA"/>
</dbReference>
<comment type="caution">
    <text evidence="1">The sequence shown here is derived from an EMBL/GenBank/DDBJ whole genome shotgun (WGS) entry which is preliminary data.</text>
</comment>
<organism evidence="1 2">
    <name type="scientific">Halobacillus andaensis</name>
    <dbReference type="NCBI Taxonomy" id="1176239"/>
    <lineage>
        <taxon>Bacteria</taxon>
        <taxon>Bacillati</taxon>
        <taxon>Bacillota</taxon>
        <taxon>Bacilli</taxon>
        <taxon>Bacillales</taxon>
        <taxon>Bacillaceae</taxon>
        <taxon>Halobacillus</taxon>
    </lineage>
</organism>
<dbReference type="AlphaFoldDB" id="A0A917B4M4"/>
<evidence type="ECO:0000313" key="2">
    <source>
        <dbReference type="Proteomes" id="UP000660110"/>
    </source>
</evidence>
<dbReference type="Proteomes" id="UP000660110">
    <property type="component" value="Unassembled WGS sequence"/>
</dbReference>
<keyword evidence="2" id="KW-1185">Reference proteome</keyword>
<reference evidence="1" key="1">
    <citation type="journal article" date="2014" name="Int. J. Syst. Evol. Microbiol.">
        <title>Complete genome sequence of Corynebacterium casei LMG S-19264T (=DSM 44701T), isolated from a smear-ripened cheese.</title>
        <authorList>
            <consortium name="US DOE Joint Genome Institute (JGI-PGF)"/>
            <person name="Walter F."/>
            <person name="Albersmeier A."/>
            <person name="Kalinowski J."/>
            <person name="Ruckert C."/>
        </authorList>
    </citation>
    <scope>NUCLEOTIDE SEQUENCE</scope>
    <source>
        <strain evidence="1">CGMCC 1.12153</strain>
    </source>
</reference>
<accession>A0A917B4M4</accession>
<reference evidence="1" key="2">
    <citation type="submission" date="2020-09" db="EMBL/GenBank/DDBJ databases">
        <authorList>
            <person name="Sun Q."/>
            <person name="Zhou Y."/>
        </authorList>
    </citation>
    <scope>NUCLEOTIDE SEQUENCE</scope>
    <source>
        <strain evidence="1">CGMCC 1.12153</strain>
    </source>
</reference>